<dbReference type="Pfam" id="PF02705">
    <property type="entry name" value="K_trans"/>
    <property type="match status" value="1"/>
</dbReference>
<accession>A0AAU9EDY5</accession>
<feature type="transmembrane region" description="Helical" evidence="12">
    <location>
        <begin position="236"/>
        <end position="257"/>
    </location>
</feature>
<dbReference type="GO" id="GO:0015079">
    <property type="term" value="F:potassium ion transmembrane transporter activity"/>
    <property type="evidence" value="ECO:0007669"/>
    <property type="project" value="UniProtKB-UniRule"/>
</dbReference>
<dbReference type="RefSeq" id="WP_338599596.1">
    <property type="nucleotide sequence ID" value="NZ_AP028679.1"/>
</dbReference>
<dbReference type="Proteomes" id="UP001366166">
    <property type="component" value="Chromosome"/>
</dbReference>
<proteinExistence type="inferred from homology"/>
<evidence type="ECO:0000256" key="13">
    <source>
        <dbReference type="SAM" id="MobiDB-lite"/>
    </source>
</evidence>
<evidence type="ECO:0000256" key="9">
    <source>
        <dbReference type="ARBA" id="ARBA00022989"/>
    </source>
</evidence>
<dbReference type="AlphaFoldDB" id="A0AAU9EDY5"/>
<name>A0AAU9EDY5_9BACT</name>
<dbReference type="KEGG" id="dmp:FAK_23990"/>
<dbReference type="GO" id="GO:0005886">
    <property type="term" value="C:plasma membrane"/>
    <property type="evidence" value="ECO:0007669"/>
    <property type="project" value="UniProtKB-SubCell"/>
</dbReference>
<comment type="catalytic activity">
    <reaction evidence="12">
        <text>K(+)(in) + H(+)(in) = K(+)(out) + H(+)(out)</text>
        <dbReference type="Rhea" id="RHEA:28490"/>
        <dbReference type="ChEBI" id="CHEBI:15378"/>
        <dbReference type="ChEBI" id="CHEBI:29103"/>
    </reaction>
</comment>
<dbReference type="InterPro" id="IPR053952">
    <property type="entry name" value="K_trans_C"/>
</dbReference>
<comment type="function">
    <text evidence="12">Transport of potassium into the cell. Likely operates as a K(+):H(+) symporter.</text>
</comment>
<feature type="transmembrane region" description="Helical" evidence="12">
    <location>
        <begin position="163"/>
        <end position="181"/>
    </location>
</feature>
<dbReference type="PANTHER" id="PTHR30540:SF79">
    <property type="entry name" value="LOW AFFINITY POTASSIUM TRANSPORT SYSTEM PROTEIN KUP"/>
    <property type="match status" value="1"/>
</dbReference>
<keyword evidence="17" id="KW-1185">Reference proteome</keyword>
<evidence type="ECO:0000256" key="2">
    <source>
        <dbReference type="ARBA" id="ARBA00007019"/>
    </source>
</evidence>
<evidence type="ECO:0000256" key="1">
    <source>
        <dbReference type="ARBA" id="ARBA00004141"/>
    </source>
</evidence>
<comment type="similarity">
    <text evidence="2 12">Belongs to the HAK/KUP transporter (TC 2.A.72) family.</text>
</comment>
<evidence type="ECO:0000256" key="5">
    <source>
        <dbReference type="ARBA" id="ARBA00022538"/>
    </source>
</evidence>
<dbReference type="EMBL" id="AP028679">
    <property type="protein sequence ID" value="BEQ15333.1"/>
    <property type="molecule type" value="Genomic_DNA"/>
</dbReference>
<dbReference type="InterPro" id="IPR023051">
    <property type="entry name" value="Kup"/>
</dbReference>
<feature type="transmembrane region" description="Helical" evidence="12">
    <location>
        <begin position="416"/>
        <end position="437"/>
    </location>
</feature>
<evidence type="ECO:0000256" key="7">
    <source>
        <dbReference type="ARBA" id="ARBA00022847"/>
    </source>
</evidence>
<feature type="transmembrane region" description="Helical" evidence="12">
    <location>
        <begin position="309"/>
        <end position="335"/>
    </location>
</feature>
<feature type="transmembrane region" description="Helical" evidence="12">
    <location>
        <begin position="30"/>
        <end position="51"/>
    </location>
</feature>
<feature type="transmembrane region" description="Helical" evidence="12">
    <location>
        <begin position="193"/>
        <end position="216"/>
    </location>
</feature>
<dbReference type="InterPro" id="IPR003855">
    <property type="entry name" value="K+_transporter"/>
</dbReference>
<dbReference type="GO" id="GO:0015293">
    <property type="term" value="F:symporter activity"/>
    <property type="evidence" value="ECO:0007669"/>
    <property type="project" value="UniProtKB-UniRule"/>
</dbReference>
<feature type="transmembrane region" description="Helical" evidence="12">
    <location>
        <begin position="443"/>
        <end position="461"/>
    </location>
</feature>
<evidence type="ECO:0000313" key="17">
    <source>
        <dbReference type="Proteomes" id="UP001366166"/>
    </source>
</evidence>
<keyword evidence="7 12" id="KW-0769">Symport</keyword>
<evidence type="ECO:0000259" key="15">
    <source>
        <dbReference type="Pfam" id="PF22776"/>
    </source>
</evidence>
<feature type="transmembrane region" description="Helical" evidence="12">
    <location>
        <begin position="269"/>
        <end position="289"/>
    </location>
</feature>
<evidence type="ECO:0000256" key="3">
    <source>
        <dbReference type="ARBA" id="ARBA00022448"/>
    </source>
</evidence>
<evidence type="ECO:0000256" key="12">
    <source>
        <dbReference type="HAMAP-Rule" id="MF_01522"/>
    </source>
</evidence>
<feature type="domain" description="K+ potassium transporter C-terminal" evidence="15">
    <location>
        <begin position="499"/>
        <end position="643"/>
    </location>
</feature>
<protein>
    <recommendedName>
        <fullName evidence="12">Probable potassium transport system protein Kup</fullName>
    </recommendedName>
</protein>
<feature type="transmembrane region" description="Helical" evidence="12">
    <location>
        <begin position="361"/>
        <end position="382"/>
    </location>
</feature>
<keyword evidence="3 12" id="KW-0813">Transport</keyword>
<keyword evidence="5 12" id="KW-0633">Potassium transport</keyword>
<dbReference type="HAMAP" id="MF_01522">
    <property type="entry name" value="Kup"/>
    <property type="match status" value="1"/>
</dbReference>
<feature type="transmembrane region" description="Helical" evidence="12">
    <location>
        <begin position="388"/>
        <end position="409"/>
    </location>
</feature>
<comment type="subcellular location">
    <subcellularLocation>
        <location evidence="12">Cell membrane</location>
        <topology evidence="12">Multi-pass membrane protein</topology>
    </subcellularLocation>
    <subcellularLocation>
        <location evidence="1">Membrane</location>
        <topology evidence="1">Multi-pass membrane protein</topology>
    </subcellularLocation>
</comment>
<evidence type="ECO:0000259" key="14">
    <source>
        <dbReference type="Pfam" id="PF02705"/>
    </source>
</evidence>
<keyword evidence="6 12" id="KW-0812">Transmembrane</keyword>
<dbReference type="PANTHER" id="PTHR30540">
    <property type="entry name" value="OSMOTIC STRESS POTASSIUM TRANSPORTER"/>
    <property type="match status" value="1"/>
</dbReference>
<sequence>MPAAKHNSIPTAPGSPPPTEKSGAPIDKRLAGLSLAALGVVFGDIATSPIYAIRECFHGEYGIAVTQANVMGILSLMFWSLILIVGFKYLTFVFRADNHGEGGVIALTALIRGPQGADDTRERAPVIGLGLFAACLLFGDGMITPSISVLSAVEGIGIATPIFDPYVIPCTIAILIGLFVIQRHGTARVGGLFGPVILTWLCFLAVTGAAQVVRAPQVLAAVAPWYAVKFLFLNQVQGFVVLGAVFLVVTGTEALYADMGHFGTRPIRLTWFFLVLPALLLNYFGQGALLMSHPELSAHPFYAMVPSWAMIPTVVLTALATIIASQAVISGAFSLTRQAIQQGYLPRLEISHTSPTQSGQIYIAPINWMLMVCTVALVAGFQSSSKLAAAYGVAVTSTMIITSILFFVVARKRWHWTLVGALSLSSLFLLVDVPFFLANLSKILHGAWFPIFIGAIFFLVMQTWAKGRRILAEQLRRIMPPVHQYIVDIISHPPHKVEGDAVFLSGTRNAVPVALAKNVQHNHVTHNRTILLHFKEEDVPWVPNREKVQTENLGGGFHRITARYGFMEDPTLKNVLSLAREQGLELKPETTSFFIGRENLVLADKPAMARWRAVLFIFLSRNAANPTSFFNLPPDRVIEVGVRLLV</sequence>
<organism evidence="16 17">
    <name type="scientific">Desulfoferula mesophila</name>
    <dbReference type="NCBI Taxonomy" id="3058419"/>
    <lineage>
        <taxon>Bacteria</taxon>
        <taxon>Pseudomonadati</taxon>
        <taxon>Thermodesulfobacteriota</taxon>
        <taxon>Desulfarculia</taxon>
        <taxon>Desulfarculales</taxon>
        <taxon>Desulfarculaceae</taxon>
        <taxon>Desulfoferula</taxon>
    </lineage>
</organism>
<evidence type="ECO:0000256" key="8">
    <source>
        <dbReference type="ARBA" id="ARBA00022958"/>
    </source>
</evidence>
<reference evidence="17" key="1">
    <citation type="journal article" date="2023" name="Arch. Microbiol.">
        <title>Desulfoferula mesophilus gen. nov. sp. nov., a mesophilic sulfate-reducing bacterium isolated from a brackish lake sediment.</title>
        <authorList>
            <person name="Watanabe T."/>
            <person name="Yabe T."/>
            <person name="Tsuji J.M."/>
            <person name="Fukui M."/>
        </authorList>
    </citation>
    <scope>NUCLEOTIDE SEQUENCE [LARGE SCALE GENOMIC DNA]</scope>
    <source>
        <strain evidence="17">12FAK</strain>
    </source>
</reference>
<feature type="domain" description="K+ potassium transporter integral membrane" evidence="14">
    <location>
        <begin position="34"/>
        <end position="482"/>
    </location>
</feature>
<feature type="transmembrane region" description="Helical" evidence="12">
    <location>
        <begin position="71"/>
        <end position="90"/>
    </location>
</feature>
<feature type="region of interest" description="Disordered" evidence="13">
    <location>
        <begin position="1"/>
        <end position="23"/>
    </location>
</feature>
<gene>
    <name evidence="12 16" type="primary">kup</name>
    <name evidence="16" type="ORF">FAK_23990</name>
</gene>
<evidence type="ECO:0000256" key="11">
    <source>
        <dbReference type="ARBA" id="ARBA00023136"/>
    </source>
</evidence>
<dbReference type="Pfam" id="PF22776">
    <property type="entry name" value="K_trans_C"/>
    <property type="match status" value="1"/>
</dbReference>
<feature type="transmembrane region" description="Helical" evidence="12">
    <location>
        <begin position="124"/>
        <end position="143"/>
    </location>
</feature>
<evidence type="ECO:0000256" key="4">
    <source>
        <dbReference type="ARBA" id="ARBA00022475"/>
    </source>
</evidence>
<keyword evidence="8 12" id="KW-0630">Potassium</keyword>
<keyword evidence="9 12" id="KW-1133">Transmembrane helix</keyword>
<keyword evidence="4 12" id="KW-1003">Cell membrane</keyword>
<keyword evidence="11 12" id="KW-0472">Membrane</keyword>
<dbReference type="InterPro" id="IPR053951">
    <property type="entry name" value="K_trans_N"/>
</dbReference>
<evidence type="ECO:0000313" key="16">
    <source>
        <dbReference type="EMBL" id="BEQ15333.1"/>
    </source>
</evidence>
<keyword evidence="10 12" id="KW-0406">Ion transport</keyword>
<evidence type="ECO:0000256" key="6">
    <source>
        <dbReference type="ARBA" id="ARBA00022692"/>
    </source>
</evidence>
<evidence type="ECO:0000256" key="10">
    <source>
        <dbReference type="ARBA" id="ARBA00023065"/>
    </source>
</evidence>